<dbReference type="Pfam" id="PF13302">
    <property type="entry name" value="Acetyltransf_3"/>
    <property type="match status" value="1"/>
</dbReference>
<gene>
    <name evidence="2" type="ORF">GCM10010910_26530</name>
</gene>
<accession>A0ABQ2N4E3</accession>
<dbReference type="EMBL" id="BMMQ01000009">
    <property type="protein sequence ID" value="GGO66632.1"/>
    <property type="molecule type" value="Genomic_DNA"/>
</dbReference>
<keyword evidence="3" id="KW-1185">Reference proteome</keyword>
<sequence>MKDLPAWPIRTSRLLLRPFAETDIAAAWTYRGLPTVTTWTGAYLTSYPQWVDLASRTLPNRLAITLPSGALVGDLTLQVTDAWHQIGADPRAARGSNAELGWAIDPAYAGRGYATEASTEAVRLAFDHIGVRRVTTSAFADNAASIRVMEKIGMRHEATTRADSFHATRGWTDGA</sequence>
<proteinExistence type="predicted"/>
<protein>
    <submittedName>
        <fullName evidence="2">N-acetyltransferase</fullName>
    </submittedName>
</protein>
<dbReference type="Gene3D" id="3.40.630.30">
    <property type="match status" value="1"/>
</dbReference>
<dbReference type="PANTHER" id="PTHR43792:SF1">
    <property type="entry name" value="N-ACETYLTRANSFERASE DOMAIN-CONTAINING PROTEIN"/>
    <property type="match status" value="1"/>
</dbReference>
<dbReference type="InterPro" id="IPR000182">
    <property type="entry name" value="GNAT_dom"/>
</dbReference>
<dbReference type="SUPFAM" id="SSF55729">
    <property type="entry name" value="Acyl-CoA N-acyltransferases (Nat)"/>
    <property type="match status" value="1"/>
</dbReference>
<evidence type="ECO:0000259" key="1">
    <source>
        <dbReference type="PROSITE" id="PS51186"/>
    </source>
</evidence>
<dbReference type="Proteomes" id="UP000638043">
    <property type="component" value="Unassembled WGS sequence"/>
</dbReference>
<evidence type="ECO:0000313" key="3">
    <source>
        <dbReference type="Proteomes" id="UP000638043"/>
    </source>
</evidence>
<dbReference type="PROSITE" id="PS51186">
    <property type="entry name" value="GNAT"/>
    <property type="match status" value="1"/>
</dbReference>
<dbReference type="RefSeq" id="WP_188702653.1">
    <property type="nucleotide sequence ID" value="NZ_BMMQ01000009.1"/>
</dbReference>
<dbReference type="InterPro" id="IPR051531">
    <property type="entry name" value="N-acetyltransferase"/>
</dbReference>
<feature type="domain" description="N-acetyltransferase" evidence="1">
    <location>
        <begin position="14"/>
        <end position="175"/>
    </location>
</feature>
<reference evidence="3" key="1">
    <citation type="journal article" date="2019" name="Int. J. Syst. Evol. Microbiol.">
        <title>The Global Catalogue of Microorganisms (GCM) 10K type strain sequencing project: providing services to taxonomists for standard genome sequencing and annotation.</title>
        <authorList>
            <consortium name="The Broad Institute Genomics Platform"/>
            <consortium name="The Broad Institute Genome Sequencing Center for Infectious Disease"/>
            <person name="Wu L."/>
            <person name="Ma J."/>
        </authorList>
    </citation>
    <scope>NUCLEOTIDE SEQUENCE [LARGE SCALE GENOMIC DNA]</scope>
    <source>
        <strain evidence="3">CGMCC 4.7181</strain>
    </source>
</reference>
<dbReference type="InterPro" id="IPR016181">
    <property type="entry name" value="Acyl_CoA_acyltransferase"/>
</dbReference>
<name>A0ABQ2N4E3_9MICO</name>
<organism evidence="2 3">
    <name type="scientific">Microbacterium nanhaiense</name>
    <dbReference type="NCBI Taxonomy" id="1301026"/>
    <lineage>
        <taxon>Bacteria</taxon>
        <taxon>Bacillati</taxon>
        <taxon>Actinomycetota</taxon>
        <taxon>Actinomycetes</taxon>
        <taxon>Micrococcales</taxon>
        <taxon>Microbacteriaceae</taxon>
        <taxon>Microbacterium</taxon>
    </lineage>
</organism>
<comment type="caution">
    <text evidence="2">The sequence shown here is derived from an EMBL/GenBank/DDBJ whole genome shotgun (WGS) entry which is preliminary data.</text>
</comment>
<dbReference type="PANTHER" id="PTHR43792">
    <property type="entry name" value="GNAT FAMILY, PUTATIVE (AFU_ORTHOLOGUE AFUA_3G00765)-RELATED-RELATED"/>
    <property type="match status" value="1"/>
</dbReference>
<evidence type="ECO:0000313" key="2">
    <source>
        <dbReference type="EMBL" id="GGO66632.1"/>
    </source>
</evidence>